<organism evidence="1 2">
    <name type="scientific">Lignipirellula cremea</name>
    <dbReference type="NCBI Taxonomy" id="2528010"/>
    <lineage>
        <taxon>Bacteria</taxon>
        <taxon>Pseudomonadati</taxon>
        <taxon>Planctomycetota</taxon>
        <taxon>Planctomycetia</taxon>
        <taxon>Pirellulales</taxon>
        <taxon>Pirellulaceae</taxon>
        <taxon>Lignipirellula</taxon>
    </lineage>
</organism>
<gene>
    <name evidence="1" type="ORF">Pla8534_36740</name>
</gene>
<sequence>MQRVTVTGLCLASCLIAGFLGAWISRREAVAQSPSQVRERFVAPRVEPSPATTSQADGVAVVTVDLGNEQQITLIDTKASLIRVYHVERNSGRIALKSVRNIHWDGQMEEFNAASPSPREIRSLVSQR</sequence>
<dbReference type="EMBL" id="CP036433">
    <property type="protein sequence ID" value="QDU95855.1"/>
    <property type="molecule type" value="Genomic_DNA"/>
</dbReference>
<dbReference type="KEGG" id="lcre:Pla8534_36740"/>
<dbReference type="OrthoDB" id="275608at2"/>
<dbReference type="RefSeq" id="WP_145054545.1">
    <property type="nucleotide sequence ID" value="NZ_CP036433.1"/>
</dbReference>
<accession>A0A518DVJ4</accession>
<protein>
    <submittedName>
        <fullName evidence="1">Uncharacterized protein</fullName>
    </submittedName>
</protein>
<evidence type="ECO:0000313" key="2">
    <source>
        <dbReference type="Proteomes" id="UP000317648"/>
    </source>
</evidence>
<name>A0A518DVJ4_9BACT</name>
<proteinExistence type="predicted"/>
<dbReference type="Proteomes" id="UP000317648">
    <property type="component" value="Chromosome"/>
</dbReference>
<evidence type="ECO:0000313" key="1">
    <source>
        <dbReference type="EMBL" id="QDU95855.1"/>
    </source>
</evidence>
<keyword evidence="2" id="KW-1185">Reference proteome</keyword>
<dbReference type="AlphaFoldDB" id="A0A518DVJ4"/>
<reference evidence="1 2" key="1">
    <citation type="submission" date="2019-02" db="EMBL/GenBank/DDBJ databases">
        <title>Deep-cultivation of Planctomycetes and their phenomic and genomic characterization uncovers novel biology.</title>
        <authorList>
            <person name="Wiegand S."/>
            <person name="Jogler M."/>
            <person name="Boedeker C."/>
            <person name="Pinto D."/>
            <person name="Vollmers J."/>
            <person name="Rivas-Marin E."/>
            <person name="Kohn T."/>
            <person name="Peeters S.H."/>
            <person name="Heuer A."/>
            <person name="Rast P."/>
            <person name="Oberbeckmann S."/>
            <person name="Bunk B."/>
            <person name="Jeske O."/>
            <person name="Meyerdierks A."/>
            <person name="Storesund J.E."/>
            <person name="Kallscheuer N."/>
            <person name="Luecker S."/>
            <person name="Lage O.M."/>
            <person name="Pohl T."/>
            <person name="Merkel B.J."/>
            <person name="Hornburger P."/>
            <person name="Mueller R.-W."/>
            <person name="Bruemmer F."/>
            <person name="Labrenz M."/>
            <person name="Spormann A.M."/>
            <person name="Op den Camp H."/>
            <person name="Overmann J."/>
            <person name="Amann R."/>
            <person name="Jetten M.S.M."/>
            <person name="Mascher T."/>
            <person name="Medema M.H."/>
            <person name="Devos D.P."/>
            <person name="Kaster A.-K."/>
            <person name="Ovreas L."/>
            <person name="Rohde M."/>
            <person name="Galperin M.Y."/>
            <person name="Jogler C."/>
        </authorList>
    </citation>
    <scope>NUCLEOTIDE SEQUENCE [LARGE SCALE GENOMIC DNA]</scope>
    <source>
        <strain evidence="1 2">Pla85_3_4</strain>
    </source>
</reference>